<evidence type="ECO:0000256" key="1">
    <source>
        <dbReference type="SAM" id="Phobius"/>
    </source>
</evidence>
<keyword evidence="1" id="KW-0812">Transmembrane</keyword>
<accession>A0ABV3RL10</accession>
<comment type="caution">
    <text evidence="2">The sequence shown here is derived from an EMBL/GenBank/DDBJ whole genome shotgun (WGS) entry which is preliminary data.</text>
</comment>
<feature type="transmembrane region" description="Helical" evidence="1">
    <location>
        <begin position="81"/>
        <end position="102"/>
    </location>
</feature>
<feature type="transmembrane region" description="Helical" evidence="1">
    <location>
        <begin position="6"/>
        <end position="29"/>
    </location>
</feature>
<reference evidence="2 3" key="1">
    <citation type="submission" date="2024-07" db="EMBL/GenBank/DDBJ databases">
        <title>Marimonas sp.nov., isolated from tidal-flat sediment.</title>
        <authorList>
            <person name="Jayan J.N."/>
            <person name="Lee S.S."/>
        </authorList>
    </citation>
    <scope>NUCLEOTIDE SEQUENCE [LARGE SCALE GENOMIC DNA]</scope>
    <source>
        <strain evidence="2 3">MJW-29</strain>
    </source>
</reference>
<organism evidence="2 3">
    <name type="scientific">Sulfitobacter sediminis</name>
    <dbReference type="NCBI Taxonomy" id="3234186"/>
    <lineage>
        <taxon>Bacteria</taxon>
        <taxon>Pseudomonadati</taxon>
        <taxon>Pseudomonadota</taxon>
        <taxon>Alphaproteobacteria</taxon>
        <taxon>Rhodobacterales</taxon>
        <taxon>Roseobacteraceae</taxon>
        <taxon>Sulfitobacter</taxon>
    </lineage>
</organism>
<dbReference type="EMBL" id="JBFNXX010000005">
    <property type="protein sequence ID" value="MEW9919657.1"/>
    <property type="molecule type" value="Genomic_DNA"/>
</dbReference>
<name>A0ABV3RL10_9RHOB</name>
<keyword evidence="1" id="KW-1133">Transmembrane helix</keyword>
<gene>
    <name evidence="2" type="ORF">AB2B41_08585</name>
</gene>
<feature type="transmembrane region" description="Helical" evidence="1">
    <location>
        <begin position="114"/>
        <end position="134"/>
    </location>
</feature>
<sequence length="166" mass="18200">MQEVLLWLWRAVAIGFLLWVLGFAALIFLDTGDWPQALSLLIAYTIGAVFLTLVVWAVQYVRTGELQAFHRKLRAVVLGNLGSYYWFVLGVLYVAALGNAIWQGATDDMIRGQHLAEGLGTGFAVLCIGAPGWFMVPRRYAHFGHMVGTLVAAAAVYAAQQMVPLS</sequence>
<feature type="transmembrane region" description="Helical" evidence="1">
    <location>
        <begin position="41"/>
        <end position="61"/>
    </location>
</feature>
<protein>
    <submittedName>
        <fullName evidence="2">Uncharacterized protein</fullName>
    </submittedName>
</protein>
<evidence type="ECO:0000313" key="3">
    <source>
        <dbReference type="Proteomes" id="UP001556098"/>
    </source>
</evidence>
<dbReference type="Proteomes" id="UP001556098">
    <property type="component" value="Unassembled WGS sequence"/>
</dbReference>
<dbReference type="RefSeq" id="WP_367877362.1">
    <property type="nucleotide sequence ID" value="NZ_JBFNXX010000005.1"/>
</dbReference>
<keyword evidence="1" id="KW-0472">Membrane</keyword>
<proteinExistence type="predicted"/>
<feature type="transmembrane region" description="Helical" evidence="1">
    <location>
        <begin position="140"/>
        <end position="159"/>
    </location>
</feature>
<keyword evidence="3" id="KW-1185">Reference proteome</keyword>
<evidence type="ECO:0000313" key="2">
    <source>
        <dbReference type="EMBL" id="MEW9919657.1"/>
    </source>
</evidence>